<dbReference type="EnsemblProtists" id="Phyra74242">
    <property type="protein sequence ID" value="Phyra74242"/>
    <property type="gene ID" value="Phyra74242"/>
</dbReference>
<evidence type="ECO:0000256" key="3">
    <source>
        <dbReference type="SAM" id="SignalP"/>
    </source>
</evidence>
<sequence>MTAVRFVALLVTFVSLLSATMVEASNLRSGGQVQSQSGSTSTDADADATQDTATSAYSTKSSNVVETVQDDSAQADGVKAWAQCGGLYYLGETKCAQHTFCKQLSDFISVCFPESRPTEKVIRLEL</sequence>
<evidence type="ECO:0000256" key="2">
    <source>
        <dbReference type="SAM" id="MobiDB-lite"/>
    </source>
</evidence>
<dbReference type="Pfam" id="PF00734">
    <property type="entry name" value="CBM_1"/>
    <property type="match status" value="1"/>
</dbReference>
<feature type="chain" id="PRO_5003585970" description="CBM1 domain-containing protein" evidence="3">
    <location>
        <begin position="25"/>
        <end position="126"/>
    </location>
</feature>
<name>H3GEY5_PHYRM</name>
<proteinExistence type="predicted"/>
<dbReference type="PROSITE" id="PS51164">
    <property type="entry name" value="CBM1_2"/>
    <property type="match status" value="1"/>
</dbReference>
<evidence type="ECO:0000313" key="6">
    <source>
        <dbReference type="Proteomes" id="UP000005238"/>
    </source>
</evidence>
<dbReference type="AlphaFoldDB" id="H3GEY5"/>
<dbReference type="GO" id="GO:0005576">
    <property type="term" value="C:extracellular region"/>
    <property type="evidence" value="ECO:0007669"/>
    <property type="project" value="InterPro"/>
</dbReference>
<evidence type="ECO:0000256" key="1">
    <source>
        <dbReference type="ARBA" id="ARBA00022729"/>
    </source>
</evidence>
<dbReference type="HOGENOM" id="CLU_1986000_0_0_1"/>
<keyword evidence="6" id="KW-1185">Reference proteome</keyword>
<organism evidence="5 6">
    <name type="scientific">Phytophthora ramorum</name>
    <name type="common">Sudden oak death agent</name>
    <dbReference type="NCBI Taxonomy" id="164328"/>
    <lineage>
        <taxon>Eukaryota</taxon>
        <taxon>Sar</taxon>
        <taxon>Stramenopiles</taxon>
        <taxon>Oomycota</taxon>
        <taxon>Peronosporomycetes</taxon>
        <taxon>Peronosporales</taxon>
        <taxon>Peronosporaceae</taxon>
        <taxon>Phytophthora</taxon>
    </lineage>
</organism>
<dbReference type="eggNOG" id="ENOG502RF70">
    <property type="taxonomic scope" value="Eukaryota"/>
</dbReference>
<feature type="compositionally biased region" description="Low complexity" evidence="2">
    <location>
        <begin position="29"/>
        <end position="56"/>
    </location>
</feature>
<dbReference type="EMBL" id="DS566004">
    <property type="status" value="NOT_ANNOTATED_CDS"/>
    <property type="molecule type" value="Genomic_DNA"/>
</dbReference>
<dbReference type="GO" id="GO:0030248">
    <property type="term" value="F:cellulose binding"/>
    <property type="evidence" value="ECO:0007669"/>
    <property type="project" value="InterPro"/>
</dbReference>
<dbReference type="InterPro" id="IPR000254">
    <property type="entry name" value="CBD"/>
</dbReference>
<keyword evidence="1 3" id="KW-0732">Signal</keyword>
<dbReference type="OMA" id="DFISVCF"/>
<protein>
    <recommendedName>
        <fullName evidence="4">CBM1 domain-containing protein</fullName>
    </recommendedName>
</protein>
<dbReference type="SUPFAM" id="SSF57180">
    <property type="entry name" value="Cellulose-binding domain"/>
    <property type="match status" value="1"/>
</dbReference>
<dbReference type="GO" id="GO:0005975">
    <property type="term" value="P:carbohydrate metabolic process"/>
    <property type="evidence" value="ECO:0007669"/>
    <property type="project" value="InterPro"/>
</dbReference>
<dbReference type="VEuPathDB" id="FungiDB:KRP22_11408"/>
<feature type="region of interest" description="Disordered" evidence="2">
    <location>
        <begin position="29"/>
        <end position="60"/>
    </location>
</feature>
<evidence type="ECO:0000259" key="4">
    <source>
        <dbReference type="PROSITE" id="PS51164"/>
    </source>
</evidence>
<evidence type="ECO:0000313" key="5">
    <source>
        <dbReference type="EnsemblProtists" id="Phyra74242"/>
    </source>
</evidence>
<reference evidence="6" key="1">
    <citation type="journal article" date="2006" name="Science">
        <title>Phytophthora genome sequences uncover evolutionary origins and mechanisms of pathogenesis.</title>
        <authorList>
            <person name="Tyler B.M."/>
            <person name="Tripathy S."/>
            <person name="Zhang X."/>
            <person name="Dehal P."/>
            <person name="Jiang R.H."/>
            <person name="Aerts A."/>
            <person name="Arredondo F.D."/>
            <person name="Baxter L."/>
            <person name="Bensasson D."/>
            <person name="Beynon J.L."/>
            <person name="Chapman J."/>
            <person name="Damasceno C.M."/>
            <person name="Dorrance A.E."/>
            <person name="Dou D."/>
            <person name="Dickerman A.W."/>
            <person name="Dubchak I.L."/>
            <person name="Garbelotto M."/>
            <person name="Gijzen M."/>
            <person name="Gordon S.G."/>
            <person name="Govers F."/>
            <person name="Grunwald N.J."/>
            <person name="Huang W."/>
            <person name="Ivors K.L."/>
            <person name="Jones R.W."/>
            <person name="Kamoun S."/>
            <person name="Krampis K."/>
            <person name="Lamour K.H."/>
            <person name="Lee M.K."/>
            <person name="McDonald W.H."/>
            <person name="Medina M."/>
            <person name="Meijer H.J."/>
            <person name="Nordberg E.K."/>
            <person name="Maclean D.J."/>
            <person name="Ospina-Giraldo M.D."/>
            <person name="Morris P.F."/>
            <person name="Phuntumart V."/>
            <person name="Putnam N.H."/>
            <person name="Rash S."/>
            <person name="Rose J.K."/>
            <person name="Sakihama Y."/>
            <person name="Salamov A.A."/>
            <person name="Savidor A."/>
            <person name="Scheuring C.F."/>
            <person name="Smith B.M."/>
            <person name="Sobral B.W."/>
            <person name="Terry A."/>
            <person name="Torto-Alalibo T.A."/>
            <person name="Win J."/>
            <person name="Xu Z."/>
            <person name="Zhang H."/>
            <person name="Grigoriev I.V."/>
            <person name="Rokhsar D.S."/>
            <person name="Boore J.L."/>
        </authorList>
    </citation>
    <scope>NUCLEOTIDE SEQUENCE [LARGE SCALE GENOMIC DNA]</scope>
    <source>
        <strain evidence="6">Pr102</strain>
    </source>
</reference>
<feature type="signal peptide" evidence="3">
    <location>
        <begin position="1"/>
        <end position="24"/>
    </location>
</feature>
<dbReference type="InterPro" id="IPR035971">
    <property type="entry name" value="CBD_sf"/>
</dbReference>
<feature type="domain" description="CBM1" evidence="4">
    <location>
        <begin position="76"/>
        <end position="112"/>
    </location>
</feature>
<dbReference type="Proteomes" id="UP000005238">
    <property type="component" value="Unassembled WGS sequence"/>
</dbReference>
<reference evidence="5" key="2">
    <citation type="submission" date="2015-06" db="UniProtKB">
        <authorList>
            <consortium name="EnsemblProtists"/>
        </authorList>
    </citation>
    <scope>IDENTIFICATION</scope>
    <source>
        <strain evidence="5">Pr102</strain>
    </source>
</reference>
<dbReference type="VEuPathDB" id="FungiDB:KRP23_1842"/>
<dbReference type="InParanoid" id="H3GEY5"/>
<accession>H3GEY5</accession>
<dbReference type="SMART" id="SM00236">
    <property type="entry name" value="fCBD"/>
    <property type="match status" value="1"/>
</dbReference>